<dbReference type="InterPro" id="IPR037455">
    <property type="entry name" value="LucA/IucC-like"/>
</dbReference>
<reference evidence="3" key="1">
    <citation type="journal article" date="2020" name="Front. Microbiol.">
        <title>Gene regulatory networks of Penicillium echinulatum 2HH and Penicillium oxalicum 114-2 inferred by a computational biology approach.</title>
        <authorList>
            <person name="Lenz A.R."/>
            <person name="Galan-Vasquez E."/>
            <person name="Balbinot E."/>
            <person name="De Abreu F.P."/>
            <person name="De Oliveira N.S."/>
            <person name="Da Rosa L.O."/>
            <person name="De Avila E Silva S."/>
            <person name="Camassola M."/>
            <person name="Dillon A.J.P."/>
            <person name="Perez-Rueda E."/>
        </authorList>
    </citation>
    <scope>NUCLEOTIDE SEQUENCE</scope>
    <source>
        <strain evidence="3">S1M29</strain>
    </source>
</reference>
<dbReference type="Gene3D" id="1.10.510.40">
    <property type="match status" value="1"/>
</dbReference>
<dbReference type="AlphaFoldDB" id="A0A8J8VZZ4"/>
<dbReference type="PANTHER" id="PTHR34384">
    <property type="entry name" value="L-2,3-DIAMINOPROPANOATE--CITRATE LIGASE"/>
    <property type="match status" value="1"/>
</dbReference>
<accession>A0A8J8VZZ4</accession>
<comment type="caution">
    <text evidence="3">The sequence shown here is derived from an EMBL/GenBank/DDBJ whole genome shotgun (WGS) entry which is preliminary data.</text>
</comment>
<evidence type="ECO:0000313" key="4">
    <source>
        <dbReference type="Proteomes" id="UP000631181"/>
    </source>
</evidence>
<feature type="domain" description="Aerobactin siderophore biosynthesis IucA/IucC-like C-terminal" evidence="2">
    <location>
        <begin position="443"/>
        <end position="572"/>
    </location>
</feature>
<dbReference type="InterPro" id="IPR022770">
    <property type="entry name" value="IucA/IucC-like_C"/>
</dbReference>
<keyword evidence="4" id="KW-1185">Reference proteome</keyword>
<dbReference type="OrthoDB" id="2117718at2759"/>
<dbReference type="Pfam" id="PF06276">
    <property type="entry name" value="FhuF"/>
    <property type="match status" value="1"/>
</dbReference>
<dbReference type="EMBL" id="WIWV01000113">
    <property type="protein sequence ID" value="KAF7713573.1"/>
    <property type="molecule type" value="Genomic_DNA"/>
</dbReference>
<dbReference type="PANTHER" id="PTHR34384:SF5">
    <property type="entry name" value="L-2,3-DIAMINOPROPANOATE--CITRATE LIGASE"/>
    <property type="match status" value="1"/>
</dbReference>
<gene>
    <name evidence="3" type="ORF">PECM_000915</name>
</gene>
<dbReference type="Pfam" id="PF04183">
    <property type="entry name" value="IucA_IucC"/>
    <property type="match status" value="1"/>
</dbReference>
<name>A0A8J8VZZ4_9EURO</name>
<sequence>MSVILGDHLVSTGEITSPTSFLPHINAVNAVDDLKAVSTTVEIGTDVYSDFLRRRAYWETTKRVLAQAVNEELAIGTFETTARSKWLLLRAPKPEAITGYDGTWIKCGVRADTYVETDGARIVGFLRAEDLLTPVLLGRTAVEAVEELDPEVVCRIICSWQPELAQKGGGATLIGEIKNARDNQVKWLEIAATQPRLHLKSPMADWEQSVVTGHPTHPLHKTCFAQAPLKPVVPDDIPEMLSPEITFLSVPRSEMRVTGPFEQLLEPLFSSLEIPKSEDPDRITVPCFTRQLPSILPLFPQARRLKSVPNCCRAQISMRSLSFKPEINFPHHIKMSLFVQITSGLRNVKPWGAVLGPVLGKLLPNLLPENVWMLEEPASVTGAQEDFKDAGQISAVIRTLPKQLADNPNEVLIPGAGLYQKPFNEDQTYMEILFGLDDLKKRQDWFRKYAALLFSALMPPLVRYGLGFESHLQNVLVRVNVKTKELTGFAIRDFEGTRIHYPTFLRSGYELNELPAGSPHLSDTARKPWNKVHHSIIQDNVGPILHILGLEPHGGWSIVREELERVLNPAEDPDARGLWEYFTQEKMSIPRFMGMRLIGRYVESHEIDVPNFILRK</sequence>
<protein>
    <submittedName>
        <fullName evidence="3">Siderophore</fullName>
    </submittedName>
</protein>
<evidence type="ECO:0000313" key="3">
    <source>
        <dbReference type="EMBL" id="KAF7713573.1"/>
    </source>
</evidence>
<proteinExistence type="predicted"/>
<organism evidence="3 4">
    <name type="scientific">Penicillium ucsense</name>
    <dbReference type="NCBI Taxonomy" id="2839758"/>
    <lineage>
        <taxon>Eukaryota</taxon>
        <taxon>Fungi</taxon>
        <taxon>Dikarya</taxon>
        <taxon>Ascomycota</taxon>
        <taxon>Pezizomycotina</taxon>
        <taxon>Eurotiomycetes</taxon>
        <taxon>Eurotiomycetidae</taxon>
        <taxon>Eurotiales</taxon>
        <taxon>Aspergillaceae</taxon>
        <taxon>Penicillium</taxon>
    </lineage>
</organism>
<dbReference type="SMR" id="A0A8J8VZZ4"/>
<dbReference type="GO" id="GO:0016881">
    <property type="term" value="F:acid-amino acid ligase activity"/>
    <property type="evidence" value="ECO:0007669"/>
    <property type="project" value="UniProtKB-ARBA"/>
</dbReference>
<dbReference type="InterPro" id="IPR007310">
    <property type="entry name" value="Aerobactin_biosyn_IucA/IucC_N"/>
</dbReference>
<dbReference type="GO" id="GO:0019290">
    <property type="term" value="P:siderophore biosynthetic process"/>
    <property type="evidence" value="ECO:0007669"/>
    <property type="project" value="InterPro"/>
</dbReference>
<evidence type="ECO:0000259" key="1">
    <source>
        <dbReference type="Pfam" id="PF04183"/>
    </source>
</evidence>
<evidence type="ECO:0000259" key="2">
    <source>
        <dbReference type="Pfam" id="PF06276"/>
    </source>
</evidence>
<feature type="domain" description="Aerobactin siderophore biosynthesis IucA/IucC N-terminal" evidence="1">
    <location>
        <begin position="306"/>
        <end position="420"/>
    </location>
</feature>
<dbReference type="Proteomes" id="UP000631181">
    <property type="component" value="Unassembled WGS sequence"/>
</dbReference>